<evidence type="ECO:0000313" key="5">
    <source>
        <dbReference type="Proteomes" id="UP001497516"/>
    </source>
</evidence>
<proteinExistence type="inferred from homology"/>
<evidence type="ECO:0008006" key="6">
    <source>
        <dbReference type="Google" id="ProtNLM"/>
    </source>
</evidence>
<organism evidence="4 5">
    <name type="scientific">Linum trigynum</name>
    <dbReference type="NCBI Taxonomy" id="586398"/>
    <lineage>
        <taxon>Eukaryota</taxon>
        <taxon>Viridiplantae</taxon>
        <taxon>Streptophyta</taxon>
        <taxon>Embryophyta</taxon>
        <taxon>Tracheophyta</taxon>
        <taxon>Spermatophyta</taxon>
        <taxon>Magnoliopsida</taxon>
        <taxon>eudicotyledons</taxon>
        <taxon>Gunneridae</taxon>
        <taxon>Pentapetalae</taxon>
        <taxon>rosids</taxon>
        <taxon>fabids</taxon>
        <taxon>Malpighiales</taxon>
        <taxon>Linaceae</taxon>
        <taxon>Linum</taxon>
    </lineage>
</organism>
<sequence>MATSNHTKKMNLTITNTFMVQPAAPTPTGRQALAEWDQIGAMTHVPTVYFYKPSAPWLEGTPSLILTTLVRSLRLALVPFYPLAGRVHHTSGGRLELECNARGVRFVEAESDRRLEDFGDEFLPSRELESLVPELDYDGLPVHEWPLLLLQLTRYQCGGISLSFSISHLVVDGLSALHFFSEWARIARGEPIKTMPFLDRTVLRAGMPPGGQPKFVHTEFDRPPGLLSDVLSYQKIEQGGGEDDEGSKNVVRTFKLAKTKVAMLKDMVNHEGGGEQQRPYSTYETLTAHVWKCTCKARDLSPEQPTALGVSVDSRSRTSPPLPRGYFGNAILDVKALALSGELTTRPLKYAARKIREAIEKVDGEFLDSAIDFLKSQPDLRKYQDFGSSPGPFFEYPNLSVISWLRLPLFGMDFGWGKEIHMGPASHDFDGDSLIMASQNGDGSVVVAISLREDHMESFKKCFYEDIM</sequence>
<evidence type="ECO:0000256" key="3">
    <source>
        <dbReference type="ARBA" id="ARBA00023315"/>
    </source>
</evidence>
<dbReference type="AlphaFoldDB" id="A0AAV2GIC7"/>
<dbReference type="GO" id="GO:0016747">
    <property type="term" value="F:acyltransferase activity, transferring groups other than amino-acyl groups"/>
    <property type="evidence" value="ECO:0007669"/>
    <property type="project" value="TreeGrafter"/>
</dbReference>
<evidence type="ECO:0000256" key="1">
    <source>
        <dbReference type="ARBA" id="ARBA00009861"/>
    </source>
</evidence>
<dbReference type="SUPFAM" id="SSF52777">
    <property type="entry name" value="CoA-dependent acyltransferases"/>
    <property type="match status" value="1"/>
</dbReference>
<reference evidence="4 5" key="1">
    <citation type="submission" date="2024-04" db="EMBL/GenBank/DDBJ databases">
        <authorList>
            <person name="Fracassetti M."/>
        </authorList>
    </citation>
    <scope>NUCLEOTIDE SEQUENCE [LARGE SCALE GENOMIC DNA]</scope>
</reference>
<evidence type="ECO:0000313" key="4">
    <source>
        <dbReference type="EMBL" id="CAL1409914.1"/>
    </source>
</evidence>
<protein>
    <recommendedName>
        <fullName evidence="6">Spermidine hydroxycinnamoyl transferase</fullName>
    </recommendedName>
</protein>
<keyword evidence="2" id="KW-0808">Transferase</keyword>
<dbReference type="EMBL" id="OZ034822">
    <property type="protein sequence ID" value="CAL1409914.1"/>
    <property type="molecule type" value="Genomic_DNA"/>
</dbReference>
<dbReference type="InterPro" id="IPR050317">
    <property type="entry name" value="Plant_Fungal_Acyltransferase"/>
</dbReference>
<dbReference type="PANTHER" id="PTHR31642">
    <property type="entry name" value="TRICHOTHECENE 3-O-ACETYLTRANSFERASE"/>
    <property type="match status" value="1"/>
</dbReference>
<dbReference type="FunFam" id="3.30.559.10:FF:000008">
    <property type="entry name" value="Tryptamine hydroxycinnamoyl transferase"/>
    <property type="match status" value="1"/>
</dbReference>
<dbReference type="Gene3D" id="3.30.559.10">
    <property type="entry name" value="Chloramphenicol acetyltransferase-like domain"/>
    <property type="match status" value="2"/>
</dbReference>
<dbReference type="Proteomes" id="UP001497516">
    <property type="component" value="Chromosome 9"/>
</dbReference>
<dbReference type="InterPro" id="IPR023213">
    <property type="entry name" value="CAT-like_dom_sf"/>
</dbReference>
<dbReference type="Pfam" id="PF02458">
    <property type="entry name" value="Transferase"/>
    <property type="match status" value="1"/>
</dbReference>
<keyword evidence="5" id="KW-1185">Reference proteome</keyword>
<dbReference type="PANTHER" id="PTHR31642:SF324">
    <property type="entry name" value="SPERMIDINE HYDROXYCINNAMOYL TRANSFERASE"/>
    <property type="match status" value="1"/>
</dbReference>
<comment type="similarity">
    <text evidence="1">Belongs to the plant acyltransferase family.</text>
</comment>
<evidence type="ECO:0000256" key="2">
    <source>
        <dbReference type="ARBA" id="ARBA00022679"/>
    </source>
</evidence>
<name>A0AAV2GIC7_9ROSI</name>
<accession>A0AAV2GIC7</accession>
<gene>
    <name evidence="4" type="ORF">LTRI10_LOCUS49373</name>
</gene>
<keyword evidence="3" id="KW-0012">Acyltransferase</keyword>